<name>A0A6J5NLU9_9CAUD</name>
<organism evidence="1">
    <name type="scientific">uncultured Caudovirales phage</name>
    <dbReference type="NCBI Taxonomy" id="2100421"/>
    <lineage>
        <taxon>Viruses</taxon>
        <taxon>Duplodnaviria</taxon>
        <taxon>Heunggongvirae</taxon>
        <taxon>Uroviricota</taxon>
        <taxon>Caudoviricetes</taxon>
        <taxon>Peduoviridae</taxon>
        <taxon>Maltschvirus</taxon>
        <taxon>Maltschvirus maltsch</taxon>
    </lineage>
</organism>
<evidence type="ECO:0000313" key="1">
    <source>
        <dbReference type="EMBL" id="CAB4156264.1"/>
    </source>
</evidence>
<reference evidence="1" key="1">
    <citation type="submission" date="2020-04" db="EMBL/GenBank/DDBJ databases">
        <authorList>
            <person name="Chiriac C."/>
            <person name="Salcher M."/>
            <person name="Ghai R."/>
            <person name="Kavagutti S V."/>
        </authorList>
    </citation>
    <scope>NUCLEOTIDE SEQUENCE</scope>
</reference>
<proteinExistence type="predicted"/>
<accession>A0A6J5NLU9</accession>
<gene>
    <name evidence="1" type="ORF">UFOVP661_42</name>
</gene>
<sequence>MNNAPKMIYCSTLNETFTSINDVGRRLGIRRQDLLPMIAKVRKSAKGYEFDWFDPAKHPAPKS</sequence>
<protein>
    <submittedName>
        <fullName evidence="1">Uncharacterized protein</fullName>
    </submittedName>
</protein>
<dbReference type="EMBL" id="LR796642">
    <property type="protein sequence ID" value="CAB4156264.1"/>
    <property type="molecule type" value="Genomic_DNA"/>
</dbReference>